<dbReference type="PANTHER" id="PTHR33085:SF13">
    <property type="entry name" value="DUF295 DOMAIN-CONTAINING PROTEIN"/>
    <property type="match status" value="1"/>
</dbReference>
<evidence type="ECO:0000256" key="1">
    <source>
        <dbReference type="SAM" id="MobiDB-lite"/>
    </source>
</evidence>
<protein>
    <submittedName>
        <fullName evidence="2">Expressed protein</fullName>
    </submittedName>
</protein>
<gene>
    <name evidence="2" type="ordered locus">LOC_Os03g13984</name>
</gene>
<name>Q10P84_ORYSJ</name>
<organism evidence="2">
    <name type="scientific">Oryza sativa subsp. japonica</name>
    <name type="common">Rice</name>
    <dbReference type="NCBI Taxonomy" id="39947"/>
    <lineage>
        <taxon>Eukaryota</taxon>
        <taxon>Viridiplantae</taxon>
        <taxon>Streptophyta</taxon>
        <taxon>Embryophyta</taxon>
        <taxon>Tracheophyta</taxon>
        <taxon>Spermatophyta</taxon>
        <taxon>Magnoliopsida</taxon>
        <taxon>Liliopsida</taxon>
        <taxon>Poales</taxon>
        <taxon>Poaceae</taxon>
        <taxon>BOP clade</taxon>
        <taxon>Oryzoideae</taxon>
        <taxon>Oryzeae</taxon>
        <taxon>Oryzinae</taxon>
        <taxon>Oryza</taxon>
        <taxon>Oryza sativa</taxon>
    </lineage>
</organism>
<proteinExistence type="predicted"/>
<feature type="region of interest" description="Disordered" evidence="1">
    <location>
        <begin position="83"/>
        <end position="112"/>
    </location>
</feature>
<dbReference type="EMBL" id="DP000009">
    <property type="protein sequence ID" value="ABF94917.1"/>
    <property type="molecule type" value="Genomic_DNA"/>
</dbReference>
<feature type="compositionally biased region" description="Low complexity" evidence="1">
    <location>
        <begin position="46"/>
        <end position="55"/>
    </location>
</feature>
<evidence type="ECO:0000313" key="2">
    <source>
        <dbReference type="EMBL" id="ABF94917.1"/>
    </source>
</evidence>
<feature type="region of interest" description="Disordered" evidence="1">
    <location>
        <begin position="1"/>
        <end position="61"/>
    </location>
</feature>
<reference evidence="2" key="2">
    <citation type="submission" date="2006-06" db="EMBL/GenBank/DDBJ databases">
        <authorList>
            <person name="Buell R."/>
            <person name="Wing R.A."/>
            <person name="McCombie W.A."/>
            <person name="Ouyang S."/>
        </authorList>
    </citation>
    <scope>NUCLEOTIDE SEQUENCE</scope>
</reference>
<dbReference type="PANTHER" id="PTHR33085">
    <property type="entry name" value="OS12G0113100 PROTEIN-RELATED"/>
    <property type="match status" value="1"/>
</dbReference>
<sequence length="417" mass="45548">MAEEAGLEAGAMEEGEGVTNDDDDMEAERKGAVTAMGVSRRGEVEGGAAVAASGSNDGGEGGCHRACELGVEEAWEAGEGGWRHASSAAVTQEKGRASLRGRARGRRPRQRGQVPRLLVPGIEEAPLPPTRARFCARELVNGHMDFMLLARDKVLAVEATGRTTIYDDSFRVVRSGPVLKAPLYWPISVPVDDSGVYVLDSKHCFQKLVHGNSSFEDWTCEALPAAPREVRGGSRRAYAVVGGNSIWISNDGDGTYAYDISRLAWAKHAEWALPFSGRAEYVSEHKLWFGLARNSTGNPMCACDLAAAAEQGSPPVQRNIWQQDVRPRKGWVPRYSNLLHLGSARFCIVRIFAKPSPETEYKSEWDGPKREEVFAVLTAVEVVRSGELGKGLRMVKHKSVRYSLGDGYCKVQPLMVY</sequence>
<accession>Q10P84</accession>
<feature type="compositionally biased region" description="Basic residues" evidence="1">
    <location>
        <begin position="97"/>
        <end position="110"/>
    </location>
</feature>
<feature type="compositionally biased region" description="Acidic residues" evidence="1">
    <location>
        <begin position="1"/>
        <end position="26"/>
    </location>
</feature>
<dbReference type="AlphaFoldDB" id="Q10P84"/>
<dbReference type="InterPro" id="IPR012871">
    <property type="entry name" value="DUF1668_ORYSA"/>
</dbReference>
<dbReference type="Pfam" id="PF07893">
    <property type="entry name" value="DUF1668"/>
    <property type="match status" value="1"/>
</dbReference>
<reference evidence="2" key="1">
    <citation type="journal article" date="2005" name="Genome Res.">
        <title>Sequence, annotation, and analysis of synteny between rice chromosome 3 and diverged grass species.</title>
        <authorList>
            <consortium name="Rice Chromosome 3 Sequencing Consortium"/>
            <person name="Buell C.R."/>
            <person name="Yuan Q."/>
            <person name="Ouyang S."/>
            <person name="Liu J."/>
            <person name="Zhu W."/>
            <person name="Wang A."/>
            <person name="Maiti R."/>
            <person name="Haas B."/>
            <person name="Wortman J."/>
            <person name="Pertea M."/>
            <person name="Jones K.M."/>
            <person name="Kim M."/>
            <person name="Overton L."/>
            <person name="Tsitrin T."/>
            <person name="Fadrosh D."/>
            <person name="Bera J."/>
            <person name="Weaver B."/>
            <person name="Jin S."/>
            <person name="Johri S."/>
            <person name="Reardon M."/>
            <person name="Webb K."/>
            <person name="Hill J."/>
            <person name="Moffat K."/>
            <person name="Tallon L."/>
            <person name="Van Aken S."/>
            <person name="Lewis M."/>
            <person name="Utterback T."/>
            <person name="Feldblyum T."/>
            <person name="Zismann V."/>
            <person name="Iobst S."/>
            <person name="Hsiao J."/>
            <person name="de Vazeille A.R."/>
            <person name="Salzberg S.L."/>
            <person name="White O."/>
            <person name="Fraser C."/>
            <person name="Yu Y."/>
            <person name="Kim H."/>
            <person name="Rambo T."/>
            <person name="Currie J."/>
            <person name="Collura K."/>
            <person name="Kernodle-Thompson S."/>
            <person name="Wei F."/>
            <person name="Kudrna K."/>
            <person name="Ammiraju J.S."/>
            <person name="Luo M."/>
            <person name="Goicoechea J.L."/>
            <person name="Wing R.A."/>
            <person name="Henry D."/>
            <person name="Oates R."/>
            <person name="Palmer M."/>
            <person name="Pries G."/>
            <person name="Saski C."/>
            <person name="Simmons J."/>
            <person name="Soderlund C."/>
            <person name="Nelson W."/>
            <person name="de la Bastide M."/>
            <person name="Spiegel L."/>
            <person name="Nascimento L."/>
            <person name="Huang E."/>
            <person name="Preston R."/>
            <person name="Zutavern T."/>
            <person name="Palmer L."/>
            <person name="O'Shaughnessy A."/>
            <person name="Dike S."/>
            <person name="McCombie W.R."/>
            <person name="Minx P."/>
            <person name="Cordum H."/>
            <person name="Wilson R."/>
            <person name="Jin W."/>
            <person name="Lee H.R."/>
            <person name="Jiang J."/>
            <person name="Jackson S."/>
        </authorList>
    </citation>
    <scope>NUCLEOTIDE SEQUENCE [LARGE SCALE GENOMIC DNA]</scope>
</reference>